<proteinExistence type="predicted"/>
<evidence type="ECO:0000256" key="1">
    <source>
        <dbReference type="SAM" id="Phobius"/>
    </source>
</evidence>
<evidence type="ECO:0000313" key="2">
    <source>
        <dbReference type="EMBL" id="JAP89526.1"/>
    </source>
</evidence>
<name>A0A146K1D0_9EUKA</name>
<reference evidence="2" key="1">
    <citation type="submission" date="2015-07" db="EMBL/GenBank/DDBJ databases">
        <title>Adaptation to a free-living lifestyle via gene acquisitions in the diplomonad Trepomonas sp. PC1.</title>
        <authorList>
            <person name="Xu F."/>
            <person name="Jerlstrom-Hultqvist J."/>
            <person name="Kolisko M."/>
            <person name="Simpson A.G.B."/>
            <person name="Roger A.J."/>
            <person name="Svard S.G."/>
            <person name="Andersson J.O."/>
        </authorList>
    </citation>
    <scope>NUCLEOTIDE SEQUENCE</scope>
    <source>
        <strain evidence="2">PC1</strain>
    </source>
</reference>
<protein>
    <recommendedName>
        <fullName evidence="3">Transmembrane protein</fullName>
    </recommendedName>
</protein>
<accession>A0A146K1D0</accession>
<feature type="non-terminal residue" evidence="2">
    <location>
        <position position="1"/>
    </location>
</feature>
<organism evidence="2">
    <name type="scientific">Trepomonas sp. PC1</name>
    <dbReference type="NCBI Taxonomy" id="1076344"/>
    <lineage>
        <taxon>Eukaryota</taxon>
        <taxon>Metamonada</taxon>
        <taxon>Diplomonadida</taxon>
        <taxon>Hexamitidae</taxon>
        <taxon>Hexamitinae</taxon>
        <taxon>Trepomonas</taxon>
    </lineage>
</organism>
<feature type="transmembrane region" description="Helical" evidence="1">
    <location>
        <begin position="350"/>
        <end position="372"/>
    </location>
</feature>
<gene>
    <name evidence="2" type="ORF">TPC1_30979</name>
</gene>
<keyword evidence="1" id="KW-0472">Membrane</keyword>
<dbReference type="EMBL" id="GDID01007080">
    <property type="protein sequence ID" value="JAP89526.1"/>
    <property type="molecule type" value="Transcribed_RNA"/>
</dbReference>
<keyword evidence="1" id="KW-1133">Transmembrane helix</keyword>
<evidence type="ECO:0008006" key="3">
    <source>
        <dbReference type="Google" id="ProtNLM"/>
    </source>
</evidence>
<sequence length="441" mass="50933">FSFSMELLIHVQYKYPQNTTVVQNKKISYYCGEFYEENLLINDFEFYLRCADKNNDILLWTRSDDDKFYDNRSILPVLFDESTEVHYLETIILQPIQVQNIKLLVPSELFDIKIFSQAGFCKQFQTSKDITYFKMQCDGVLTFSIEPLNPLSGMETKFANSTFQIQSNVNQIDLVDFLTKQCQISIQIGQSKPLNKVSITVEYLSKQLEIQTQNGEALLNITNVDMLSIQTLTISKQEDANFFPLRRTFQFGKNIVIPEFGKEIHLHIEFDSIFEGVIEFTNCGTEKFAVNNDSLQIQSTLGRAFLLNQETSYKIWNTTTMQSGVLNVSQNGDYKIYLEKRIIQTQQTGFWIILGIAIIQVVIISVIFAIIYKLKVKHIKKVKSSTDKEKINFPNELIDQKLNESVISFHNINIIEQKDEIRMSKSNSVVNLTMKSSEGNE</sequence>
<dbReference type="AlphaFoldDB" id="A0A146K1D0"/>
<keyword evidence="1" id="KW-0812">Transmembrane</keyword>